<feature type="domain" description="Periplasmic binding protein" evidence="5">
    <location>
        <begin position="41"/>
        <end position="297"/>
    </location>
</feature>
<dbReference type="Pfam" id="PF13407">
    <property type="entry name" value="Peripla_BP_4"/>
    <property type="match status" value="1"/>
</dbReference>
<comment type="caution">
    <text evidence="6">The sequence shown here is derived from an EMBL/GenBank/DDBJ whole genome shotgun (WGS) entry which is preliminary data.</text>
</comment>
<reference evidence="6 7" key="1">
    <citation type="submission" date="2023-07" db="EMBL/GenBank/DDBJ databases">
        <title>Sorghum-associated microbial communities from plants grown in Nebraska, USA.</title>
        <authorList>
            <person name="Schachtman D."/>
        </authorList>
    </citation>
    <scope>NUCLEOTIDE SEQUENCE [LARGE SCALE GENOMIC DNA]</scope>
    <source>
        <strain evidence="6 7">DS2154</strain>
    </source>
</reference>
<protein>
    <submittedName>
        <fullName evidence="6">Inositol transport system substrate-binding protein</fullName>
    </submittedName>
</protein>
<name>A0ABU1MTF4_9CAUL</name>
<evidence type="ECO:0000256" key="2">
    <source>
        <dbReference type="ARBA" id="ARBA00007639"/>
    </source>
</evidence>
<dbReference type="EMBL" id="JAVDRL010000001">
    <property type="protein sequence ID" value="MDR6529469.1"/>
    <property type="molecule type" value="Genomic_DNA"/>
</dbReference>
<evidence type="ECO:0000256" key="4">
    <source>
        <dbReference type="SAM" id="SignalP"/>
    </source>
</evidence>
<evidence type="ECO:0000313" key="7">
    <source>
        <dbReference type="Proteomes" id="UP001262754"/>
    </source>
</evidence>
<dbReference type="PANTHER" id="PTHR46847:SF1">
    <property type="entry name" value="D-ALLOSE-BINDING PERIPLASMIC PROTEIN-RELATED"/>
    <property type="match status" value="1"/>
</dbReference>
<dbReference type="Proteomes" id="UP001262754">
    <property type="component" value="Unassembled WGS sequence"/>
</dbReference>
<evidence type="ECO:0000313" key="6">
    <source>
        <dbReference type="EMBL" id="MDR6529469.1"/>
    </source>
</evidence>
<evidence type="ECO:0000256" key="3">
    <source>
        <dbReference type="ARBA" id="ARBA00022729"/>
    </source>
</evidence>
<organism evidence="6 7">
    <name type="scientific">Caulobacter rhizosphaerae</name>
    <dbReference type="NCBI Taxonomy" id="2010972"/>
    <lineage>
        <taxon>Bacteria</taxon>
        <taxon>Pseudomonadati</taxon>
        <taxon>Pseudomonadota</taxon>
        <taxon>Alphaproteobacteria</taxon>
        <taxon>Caulobacterales</taxon>
        <taxon>Caulobacteraceae</taxon>
        <taxon>Caulobacter</taxon>
    </lineage>
</organism>
<dbReference type="SUPFAM" id="SSF53822">
    <property type="entry name" value="Periplasmic binding protein-like I"/>
    <property type="match status" value="1"/>
</dbReference>
<dbReference type="RefSeq" id="WP_310028321.1">
    <property type="nucleotide sequence ID" value="NZ_JAVDRL010000001.1"/>
</dbReference>
<evidence type="ECO:0000256" key="1">
    <source>
        <dbReference type="ARBA" id="ARBA00004196"/>
    </source>
</evidence>
<sequence>MNRTPTSRRRFLGLVSGLGLTAAAGGVLGGCARGGQDASEVVVSFNDLSQPFFVAMRRELEDEAGKLGVKVQVLDAQNNSSKQIADLEAAAVQGAKVVIVAPTDSKALATAADELAEQGVAVISVDRNIVGAKSPVPHVGADNVAGGRAMADWVVKTYPAGARVVVITNDPGSSSSIERVRGVHEGLTAGGANFKIVAEQTANSKRDQALTVTQNVLTSMHDTPPDVILCLNDDMAMGALEAVRAAGFSPDKIKVLGFDAIPEALARIKAGEMVASVEQNPGKQIRTALREAVAKIKTGAAPKSVSLTPVLITSANLAEASRISEVK</sequence>
<dbReference type="PROSITE" id="PS51318">
    <property type="entry name" value="TAT"/>
    <property type="match status" value="1"/>
</dbReference>
<comment type="subcellular location">
    <subcellularLocation>
        <location evidence="1">Cell envelope</location>
    </subcellularLocation>
</comment>
<dbReference type="PROSITE" id="PS51257">
    <property type="entry name" value="PROKAR_LIPOPROTEIN"/>
    <property type="match status" value="1"/>
</dbReference>
<gene>
    <name evidence="6" type="ORF">J2800_000184</name>
</gene>
<accession>A0ABU1MTF4</accession>
<evidence type="ECO:0000259" key="5">
    <source>
        <dbReference type="Pfam" id="PF13407"/>
    </source>
</evidence>
<comment type="similarity">
    <text evidence="2">Belongs to the bacterial solute-binding protein 2 family.</text>
</comment>
<dbReference type="PANTHER" id="PTHR46847">
    <property type="entry name" value="D-ALLOSE-BINDING PERIPLASMIC PROTEIN-RELATED"/>
    <property type="match status" value="1"/>
</dbReference>
<dbReference type="InterPro" id="IPR006311">
    <property type="entry name" value="TAT_signal"/>
</dbReference>
<keyword evidence="7" id="KW-1185">Reference proteome</keyword>
<feature type="chain" id="PRO_5046943334" evidence="4">
    <location>
        <begin position="25"/>
        <end position="327"/>
    </location>
</feature>
<dbReference type="CDD" id="cd19968">
    <property type="entry name" value="PBP1_ABC_IbpA-like"/>
    <property type="match status" value="1"/>
</dbReference>
<keyword evidence="3 4" id="KW-0732">Signal</keyword>
<dbReference type="Gene3D" id="3.40.50.2300">
    <property type="match status" value="2"/>
</dbReference>
<proteinExistence type="inferred from homology"/>
<feature type="signal peptide" evidence="4">
    <location>
        <begin position="1"/>
        <end position="24"/>
    </location>
</feature>
<dbReference type="InterPro" id="IPR025997">
    <property type="entry name" value="SBP_2_dom"/>
</dbReference>
<dbReference type="InterPro" id="IPR028082">
    <property type="entry name" value="Peripla_BP_I"/>
</dbReference>